<evidence type="ECO:0000256" key="7">
    <source>
        <dbReference type="ARBA" id="ARBA00022777"/>
    </source>
</evidence>
<evidence type="ECO:0000256" key="3">
    <source>
        <dbReference type="ARBA" id="ARBA00012483"/>
    </source>
</evidence>
<evidence type="ECO:0000256" key="9">
    <source>
        <dbReference type="ARBA" id="ARBA00022840"/>
    </source>
</evidence>
<keyword evidence="6 10" id="KW-0547">Nucleotide-binding</keyword>
<dbReference type="InterPro" id="IPR017441">
    <property type="entry name" value="Protein_kinase_ATP_BS"/>
</dbReference>
<dbReference type="CDD" id="cd01989">
    <property type="entry name" value="USP_STK_Ubox_N"/>
    <property type="match status" value="1"/>
</dbReference>
<feature type="region of interest" description="Disordered" evidence="12">
    <location>
        <begin position="231"/>
        <end position="318"/>
    </location>
</feature>
<dbReference type="SUPFAM" id="SSF52402">
    <property type="entry name" value="Adenine nucleotide alpha hydrolases-like"/>
    <property type="match status" value="1"/>
</dbReference>
<proteinExistence type="predicted"/>
<dbReference type="PANTHER" id="PTHR45647">
    <property type="entry name" value="OS02G0152300 PROTEIN"/>
    <property type="match status" value="1"/>
</dbReference>
<reference evidence="15 16" key="1">
    <citation type="journal article" date="2019" name="Nat. Plants">
        <title>Stout camphor tree genome fills gaps in understanding of flowering plant genome evolution.</title>
        <authorList>
            <person name="Chaw S.M."/>
            <person name="Liu Y.C."/>
            <person name="Wu Y.W."/>
            <person name="Wang H.Y."/>
            <person name="Lin C.I."/>
            <person name="Wu C.S."/>
            <person name="Ke H.M."/>
            <person name="Chang L.Y."/>
            <person name="Hsu C.Y."/>
            <person name="Yang H.T."/>
            <person name="Sudianto E."/>
            <person name="Hsu M.H."/>
            <person name="Wu K.P."/>
            <person name="Wang L.N."/>
            <person name="Leebens-Mack J.H."/>
            <person name="Tsai I.J."/>
        </authorList>
    </citation>
    <scope>NUCLEOTIDE SEQUENCE [LARGE SCALE GENOMIC DNA]</scope>
    <source>
        <strain evidence="16">cv. Chaw 1501</strain>
        <tissue evidence="15">Young leaves</tissue>
    </source>
</reference>
<dbReference type="InterPro" id="IPR014729">
    <property type="entry name" value="Rossmann-like_a/b/a_fold"/>
</dbReference>
<feature type="domain" description="U-box" evidence="14">
    <location>
        <begin position="782"/>
        <end position="853"/>
    </location>
</feature>
<keyword evidence="7" id="KW-0418">Kinase</keyword>
<comment type="catalytic activity">
    <reaction evidence="1">
        <text>S-ubiquitinyl-[E2 ubiquitin-conjugating enzyme]-L-cysteine + [acceptor protein]-L-lysine = [E2 ubiquitin-conjugating enzyme]-L-cysteine + N(6)-ubiquitinyl-[acceptor protein]-L-lysine.</text>
        <dbReference type="EC" id="2.3.2.27"/>
    </reaction>
</comment>
<dbReference type="CDD" id="cd16655">
    <property type="entry name" value="RING-Ubox_WDSUB1-like"/>
    <property type="match status" value="1"/>
</dbReference>
<dbReference type="AlphaFoldDB" id="A0A443NDZ8"/>
<keyword evidence="9 10" id="KW-0067">ATP-binding</keyword>
<evidence type="ECO:0000259" key="14">
    <source>
        <dbReference type="PROSITE" id="PS51698"/>
    </source>
</evidence>
<dbReference type="Pfam" id="PF04564">
    <property type="entry name" value="U-box"/>
    <property type="match status" value="1"/>
</dbReference>
<dbReference type="InterPro" id="IPR001245">
    <property type="entry name" value="Ser-Thr/Tyr_kinase_cat_dom"/>
</dbReference>
<dbReference type="PROSITE" id="PS00107">
    <property type="entry name" value="PROTEIN_KINASE_ATP"/>
    <property type="match status" value="1"/>
</dbReference>
<dbReference type="EMBL" id="QPKB01000002">
    <property type="protein sequence ID" value="RWR76751.1"/>
    <property type="molecule type" value="Genomic_DNA"/>
</dbReference>
<dbReference type="GO" id="GO:0004674">
    <property type="term" value="F:protein serine/threonine kinase activity"/>
    <property type="evidence" value="ECO:0007669"/>
    <property type="project" value="UniProtKB-KW"/>
</dbReference>
<dbReference type="InterPro" id="IPR000719">
    <property type="entry name" value="Prot_kinase_dom"/>
</dbReference>
<dbReference type="SMART" id="SM00220">
    <property type="entry name" value="S_TKc"/>
    <property type="match status" value="1"/>
</dbReference>
<evidence type="ECO:0000256" key="12">
    <source>
        <dbReference type="SAM" id="MobiDB-lite"/>
    </source>
</evidence>
<dbReference type="PROSITE" id="PS51698">
    <property type="entry name" value="U_BOX"/>
    <property type="match status" value="1"/>
</dbReference>
<evidence type="ECO:0000256" key="5">
    <source>
        <dbReference type="ARBA" id="ARBA00022679"/>
    </source>
</evidence>
<feature type="coiled-coil region" evidence="11">
    <location>
        <begin position="341"/>
        <end position="473"/>
    </location>
</feature>
<dbReference type="SUPFAM" id="SSF56112">
    <property type="entry name" value="Protein kinase-like (PK-like)"/>
    <property type="match status" value="1"/>
</dbReference>
<sequence>MELLRPTPPPQPAGNHFGEMSLANFNHGFDWGNQMAATHMPEIAEDATERVHVAVGKSVERSVGLLYWTFSHFGVREIALVHVHQPSPTIPTLLGKLPASQANEEMVSAYRREEMEQTKKILLNYLSICYRAKVKASMVLIENGQVQKGIVDLVSRFHIRKLVMGAAPDTCMKVKRSSTKASYTSKNAPLFCEIWFVNKGKHVWTREASEGPSSLPPSLCLPETAHTERYRSKSSHSCSSETDSNLDNLRSSSSSSRFSSARNSLVTEPDEREAKISPTESNFTDTIDPYSSRSSACLTNSTSSLSSPTERKVSSEFNSKVEEKKDLDILYKILIEAKKDADKSKEEAHAELLKCKKLEAEAAEAINRIKASEVACAHELELRKEVEEELRSTKLEHEKLSGQRDEAMRELEKTMRNLAILDGHAREATRRRDEATGELKLIQASIMALRQEKKKMRRQKEEAVRQLERWRTRTRGKARNCDQFDGFFDNSCEFMAFSVSDLHTATCDFSESFKIGQGSHGCVYKGEMLDTSVAIKKLHPHNMQGRSEFQQEVQVLSNLRHPHLVTLFGACLEAWSLVSEYMPNGSLQQCLLRKTSAPPLTWKTRIRIAAEISSALLFLHSSKPEKIIHGDLKPENILLDSEYKCKISDFGISRLLPEDTLRCPSFRRSTEPKGAFPYTDPEFQRTGDLTPKSDVYSFGIIVLQLLTGRSPVGLASDVRRAMSTGKLSSVCDPSAGEWPILVARRLAEIGIQCSETSSRDRPELMPAMVKELERLHVVEERPVPSFFLCPILQEIMHDPQVAADGFTYEGEALRGWLENGRETSPMTNLKLSHLNLTPNHALRFAIQDWLCQP</sequence>
<dbReference type="GO" id="GO:0005524">
    <property type="term" value="F:ATP binding"/>
    <property type="evidence" value="ECO:0007669"/>
    <property type="project" value="UniProtKB-UniRule"/>
</dbReference>
<evidence type="ECO:0000313" key="16">
    <source>
        <dbReference type="Proteomes" id="UP000283530"/>
    </source>
</evidence>
<dbReference type="SUPFAM" id="SSF57850">
    <property type="entry name" value="RING/U-box"/>
    <property type="match status" value="1"/>
</dbReference>
<evidence type="ECO:0000259" key="13">
    <source>
        <dbReference type="PROSITE" id="PS50011"/>
    </source>
</evidence>
<dbReference type="InterPro" id="IPR003613">
    <property type="entry name" value="Ubox_domain"/>
</dbReference>
<dbReference type="InterPro" id="IPR051348">
    <property type="entry name" value="U-box_ubiquitin_ligases"/>
</dbReference>
<feature type="binding site" evidence="10">
    <location>
        <position position="537"/>
    </location>
    <ligand>
        <name>ATP</name>
        <dbReference type="ChEBI" id="CHEBI:30616"/>
    </ligand>
</feature>
<dbReference type="PANTHER" id="PTHR45647:SF43">
    <property type="entry name" value="OS10G0100500 PROTEIN"/>
    <property type="match status" value="1"/>
</dbReference>
<accession>A0A443NDZ8</accession>
<protein>
    <recommendedName>
        <fullName evidence="3">RING-type E3 ubiquitin transferase</fullName>
        <ecNumber evidence="3">2.3.2.27</ecNumber>
    </recommendedName>
</protein>
<feature type="compositionally biased region" description="Low complexity" evidence="12">
    <location>
        <begin position="235"/>
        <end position="265"/>
    </location>
</feature>
<keyword evidence="4" id="KW-0723">Serine/threonine-protein kinase</keyword>
<evidence type="ECO:0000256" key="4">
    <source>
        <dbReference type="ARBA" id="ARBA00022527"/>
    </source>
</evidence>
<comment type="caution">
    <text evidence="15">The sequence shown here is derived from an EMBL/GenBank/DDBJ whole genome shotgun (WGS) entry which is preliminary data.</text>
</comment>
<dbReference type="Gene3D" id="3.40.50.620">
    <property type="entry name" value="HUPs"/>
    <property type="match status" value="1"/>
</dbReference>
<dbReference type="EC" id="2.3.2.27" evidence="3"/>
<keyword evidence="5" id="KW-0808">Transferase</keyword>
<dbReference type="Gene3D" id="3.30.40.10">
    <property type="entry name" value="Zinc/RING finger domain, C3HC4 (zinc finger)"/>
    <property type="match status" value="1"/>
</dbReference>
<dbReference type="GO" id="GO:0016567">
    <property type="term" value="P:protein ubiquitination"/>
    <property type="evidence" value="ECO:0007669"/>
    <property type="project" value="UniProtKB-UniPathway"/>
</dbReference>
<feature type="compositionally biased region" description="Basic and acidic residues" evidence="12">
    <location>
        <begin position="309"/>
        <end position="318"/>
    </location>
</feature>
<comment type="pathway">
    <text evidence="2">Protein modification; protein ubiquitination.</text>
</comment>
<dbReference type="Gene3D" id="1.10.510.10">
    <property type="entry name" value="Transferase(Phosphotransferase) domain 1"/>
    <property type="match status" value="1"/>
</dbReference>
<dbReference type="OrthoDB" id="4062651at2759"/>
<dbReference type="STRING" id="337451.A0A443NDZ8"/>
<dbReference type="InterPro" id="IPR008271">
    <property type="entry name" value="Ser/Thr_kinase_AS"/>
</dbReference>
<evidence type="ECO:0000256" key="6">
    <source>
        <dbReference type="ARBA" id="ARBA00022741"/>
    </source>
</evidence>
<dbReference type="InterPro" id="IPR013083">
    <property type="entry name" value="Znf_RING/FYVE/PHD"/>
</dbReference>
<dbReference type="InterPro" id="IPR011009">
    <property type="entry name" value="Kinase-like_dom_sf"/>
</dbReference>
<evidence type="ECO:0000256" key="11">
    <source>
        <dbReference type="SAM" id="Coils"/>
    </source>
</evidence>
<dbReference type="Pfam" id="PF07714">
    <property type="entry name" value="PK_Tyr_Ser-Thr"/>
    <property type="match status" value="1"/>
</dbReference>
<evidence type="ECO:0000256" key="8">
    <source>
        <dbReference type="ARBA" id="ARBA00022786"/>
    </source>
</evidence>
<evidence type="ECO:0000256" key="1">
    <source>
        <dbReference type="ARBA" id="ARBA00000900"/>
    </source>
</evidence>
<evidence type="ECO:0000256" key="2">
    <source>
        <dbReference type="ARBA" id="ARBA00004906"/>
    </source>
</evidence>
<keyword evidence="8" id="KW-0833">Ubl conjugation pathway</keyword>
<dbReference type="PROSITE" id="PS50011">
    <property type="entry name" value="PROTEIN_KINASE_DOM"/>
    <property type="match status" value="1"/>
</dbReference>
<dbReference type="PROSITE" id="PS00108">
    <property type="entry name" value="PROTEIN_KINASE_ST"/>
    <property type="match status" value="1"/>
</dbReference>
<dbReference type="GO" id="GO:0061630">
    <property type="term" value="F:ubiquitin protein ligase activity"/>
    <property type="evidence" value="ECO:0007669"/>
    <property type="project" value="UniProtKB-EC"/>
</dbReference>
<dbReference type="SMART" id="SM00504">
    <property type="entry name" value="Ubox"/>
    <property type="match status" value="1"/>
</dbReference>
<gene>
    <name evidence="15" type="ORF">CKAN_00520900</name>
</gene>
<organism evidence="15 16">
    <name type="scientific">Cinnamomum micranthum f. kanehirae</name>
    <dbReference type="NCBI Taxonomy" id="337451"/>
    <lineage>
        <taxon>Eukaryota</taxon>
        <taxon>Viridiplantae</taxon>
        <taxon>Streptophyta</taxon>
        <taxon>Embryophyta</taxon>
        <taxon>Tracheophyta</taxon>
        <taxon>Spermatophyta</taxon>
        <taxon>Magnoliopsida</taxon>
        <taxon>Magnoliidae</taxon>
        <taxon>Laurales</taxon>
        <taxon>Lauraceae</taxon>
        <taxon>Cinnamomum</taxon>
    </lineage>
</organism>
<dbReference type="Proteomes" id="UP000283530">
    <property type="component" value="Unassembled WGS sequence"/>
</dbReference>
<keyword evidence="11" id="KW-0175">Coiled coil</keyword>
<feature type="compositionally biased region" description="Low complexity" evidence="12">
    <location>
        <begin position="291"/>
        <end position="307"/>
    </location>
</feature>
<evidence type="ECO:0000256" key="10">
    <source>
        <dbReference type="PROSITE-ProRule" id="PRU10141"/>
    </source>
</evidence>
<feature type="domain" description="Protein kinase" evidence="13">
    <location>
        <begin position="509"/>
        <end position="775"/>
    </location>
</feature>
<evidence type="ECO:0000313" key="15">
    <source>
        <dbReference type="EMBL" id="RWR76751.1"/>
    </source>
</evidence>
<dbReference type="Gene3D" id="3.30.200.20">
    <property type="entry name" value="Phosphorylase Kinase, domain 1"/>
    <property type="match status" value="1"/>
</dbReference>
<name>A0A443NDZ8_9MAGN</name>
<keyword evidence="16" id="KW-1185">Reference proteome</keyword>
<dbReference type="UniPathway" id="UPA00143"/>